<feature type="binding site" evidence="9">
    <location>
        <position position="128"/>
    </location>
    <ligand>
        <name>L-histidine</name>
        <dbReference type="ChEBI" id="CHEBI:57595"/>
    </ligand>
</feature>
<keyword evidence="2 8" id="KW-0436">Ligase</keyword>
<dbReference type="PROSITE" id="PS50862">
    <property type="entry name" value="AA_TRNA_LIGASE_II"/>
    <property type="match status" value="1"/>
</dbReference>
<comment type="subunit">
    <text evidence="8">Homodimer.</text>
</comment>
<dbReference type="InterPro" id="IPR006195">
    <property type="entry name" value="aa-tRNA-synth_II"/>
</dbReference>
<dbReference type="NCBIfam" id="TIGR00442">
    <property type="entry name" value="hisS"/>
    <property type="match status" value="1"/>
</dbReference>
<dbReference type="EMBL" id="MGEF01000054">
    <property type="protein sequence ID" value="OGL77646.1"/>
    <property type="molecule type" value="Genomic_DNA"/>
</dbReference>
<comment type="subcellular location">
    <subcellularLocation>
        <location evidence="8">Cytoplasm</location>
    </subcellularLocation>
</comment>
<evidence type="ECO:0000256" key="4">
    <source>
        <dbReference type="ARBA" id="ARBA00022840"/>
    </source>
</evidence>
<feature type="domain" description="Aminoacyl-transfer RNA synthetases class-II family profile" evidence="10">
    <location>
        <begin position="9"/>
        <end position="342"/>
    </location>
</feature>
<name>A0A1F7UH83_9BACT</name>
<dbReference type="FunFam" id="3.40.50.800:FF:000012">
    <property type="entry name" value="Histidine--tRNA ligase, cytoplasmic"/>
    <property type="match status" value="1"/>
</dbReference>
<dbReference type="CDD" id="cd00859">
    <property type="entry name" value="HisRS_anticodon"/>
    <property type="match status" value="1"/>
</dbReference>
<keyword evidence="5 8" id="KW-0648">Protein biosynthesis</keyword>
<reference evidence="11 12" key="1">
    <citation type="journal article" date="2016" name="Nat. Commun.">
        <title>Thousands of microbial genomes shed light on interconnected biogeochemical processes in an aquifer system.</title>
        <authorList>
            <person name="Anantharaman K."/>
            <person name="Brown C.T."/>
            <person name="Hug L.A."/>
            <person name="Sharon I."/>
            <person name="Castelle C.J."/>
            <person name="Probst A.J."/>
            <person name="Thomas B.C."/>
            <person name="Singh A."/>
            <person name="Wilkins M.J."/>
            <person name="Karaoz U."/>
            <person name="Brodie E.L."/>
            <person name="Williams K.H."/>
            <person name="Hubbard S.S."/>
            <person name="Banfield J.F."/>
        </authorList>
    </citation>
    <scope>NUCLEOTIDE SEQUENCE [LARGE SCALE GENOMIC DNA]</scope>
</reference>
<evidence type="ECO:0000313" key="12">
    <source>
        <dbReference type="Proteomes" id="UP000176604"/>
    </source>
</evidence>
<evidence type="ECO:0000256" key="6">
    <source>
        <dbReference type="ARBA" id="ARBA00023146"/>
    </source>
</evidence>
<evidence type="ECO:0000259" key="10">
    <source>
        <dbReference type="PROSITE" id="PS50862"/>
    </source>
</evidence>
<dbReference type="InterPro" id="IPR015807">
    <property type="entry name" value="His-tRNA-ligase"/>
</dbReference>
<dbReference type="Gene3D" id="3.40.50.800">
    <property type="entry name" value="Anticodon-binding domain"/>
    <property type="match status" value="1"/>
</dbReference>
<proteinExistence type="inferred from homology"/>
<dbReference type="AlphaFoldDB" id="A0A1F7UH83"/>
<dbReference type="SUPFAM" id="SSF55681">
    <property type="entry name" value="Class II aaRS and biotin synthetases"/>
    <property type="match status" value="1"/>
</dbReference>
<evidence type="ECO:0000256" key="1">
    <source>
        <dbReference type="ARBA" id="ARBA00008226"/>
    </source>
</evidence>
<comment type="caution">
    <text evidence="11">The sequence shown here is derived from an EMBL/GenBank/DDBJ whole genome shotgun (WGS) entry which is preliminary data.</text>
</comment>
<dbReference type="PANTHER" id="PTHR11476">
    <property type="entry name" value="HISTIDYL-TRNA SYNTHETASE"/>
    <property type="match status" value="1"/>
</dbReference>
<keyword evidence="6 8" id="KW-0030">Aminoacyl-tRNA synthetase</keyword>
<dbReference type="GO" id="GO:0005737">
    <property type="term" value="C:cytoplasm"/>
    <property type="evidence" value="ECO:0007669"/>
    <property type="project" value="UniProtKB-SubCell"/>
</dbReference>
<dbReference type="InterPro" id="IPR036621">
    <property type="entry name" value="Anticodon-bd_dom_sf"/>
</dbReference>
<evidence type="ECO:0000256" key="3">
    <source>
        <dbReference type="ARBA" id="ARBA00022741"/>
    </source>
</evidence>
<sequence>MAKKQIIVPQILKGTREFGPEEMQKRSSVMQKMIEVFARFGYAAIETPILNPAETILGKYGEEGDRLTYAWEDNGGRRIALPYDLTVPVARFVAANWRTLSLPFKQYMIQRVWRAEKPQKGRLREFYQCELNVIGTRSLMADAEIAKVAAEVFCAVGLPDVVIRVNSRRLLDAVLDKFSVPQEKKIEVIRNIDKLDKAGREKVTEALRQEGIKNSEELMTLLEPAESNEETMKKFLAFDLSELNEFFSLCREYAIPEEMLQFDPSLARGLDYYTGIVYEVVEKGKEGGALCAGGRFDDLCSMFSEQPFPGVGVAFGFERMMLSLEERGLLNNSAGSTRVMVANFGKETEAGCIGMLNELTQNGISAEMYLEASKLEKQMKYADKKRIPFVVMCGSDELAKGEVKIKIMATRKQKSIPQNQLVSYLNGYSSR</sequence>
<evidence type="ECO:0000313" key="11">
    <source>
        <dbReference type="EMBL" id="OGL77646.1"/>
    </source>
</evidence>
<organism evidence="11 12">
    <name type="scientific">Candidatus Uhrbacteria bacterium RIFCSPHIGHO2_12_FULL_54_23</name>
    <dbReference type="NCBI Taxonomy" id="1802397"/>
    <lineage>
        <taxon>Bacteria</taxon>
        <taxon>Candidatus Uhriibacteriota</taxon>
    </lineage>
</organism>
<evidence type="ECO:0000256" key="5">
    <source>
        <dbReference type="ARBA" id="ARBA00022917"/>
    </source>
</evidence>
<dbReference type="HAMAP" id="MF_00127">
    <property type="entry name" value="His_tRNA_synth"/>
    <property type="match status" value="1"/>
</dbReference>
<dbReference type="Gene3D" id="3.30.930.10">
    <property type="entry name" value="Bira Bifunctional Protein, Domain 2"/>
    <property type="match status" value="1"/>
</dbReference>
<dbReference type="InterPro" id="IPR004154">
    <property type="entry name" value="Anticodon-bd"/>
</dbReference>
<dbReference type="STRING" id="1802397.A3J43_01930"/>
<protein>
    <recommendedName>
        <fullName evidence="8">Histidine--tRNA ligase</fullName>
        <ecNumber evidence="8">6.1.1.21</ecNumber>
    </recommendedName>
    <alternativeName>
        <fullName evidence="8">Histidyl-tRNA synthetase</fullName>
        <shortName evidence="8">HisRS</shortName>
    </alternativeName>
</protein>
<dbReference type="Proteomes" id="UP000176604">
    <property type="component" value="Unassembled WGS sequence"/>
</dbReference>
<feature type="binding site" evidence="9">
    <location>
        <begin position="84"/>
        <end position="86"/>
    </location>
    <ligand>
        <name>L-histidine</name>
        <dbReference type="ChEBI" id="CHEBI:57595"/>
    </ligand>
</feature>
<dbReference type="CDD" id="cd00773">
    <property type="entry name" value="HisRS-like_core"/>
    <property type="match status" value="1"/>
</dbReference>
<dbReference type="Pfam" id="PF03129">
    <property type="entry name" value="HGTP_anticodon"/>
    <property type="match status" value="1"/>
</dbReference>
<evidence type="ECO:0000256" key="7">
    <source>
        <dbReference type="ARBA" id="ARBA00047639"/>
    </source>
</evidence>
<dbReference type="InterPro" id="IPR004516">
    <property type="entry name" value="HisRS/HisZ"/>
</dbReference>
<evidence type="ECO:0000256" key="2">
    <source>
        <dbReference type="ARBA" id="ARBA00022598"/>
    </source>
</evidence>
<feature type="binding site" evidence="9">
    <location>
        <position position="268"/>
    </location>
    <ligand>
        <name>L-histidine</name>
        <dbReference type="ChEBI" id="CHEBI:57595"/>
    </ligand>
</feature>
<dbReference type="InterPro" id="IPR033656">
    <property type="entry name" value="HisRS_anticodon"/>
</dbReference>
<evidence type="ECO:0000256" key="8">
    <source>
        <dbReference type="HAMAP-Rule" id="MF_00127"/>
    </source>
</evidence>
<dbReference type="EC" id="6.1.1.21" evidence="8"/>
<dbReference type="SUPFAM" id="SSF52954">
    <property type="entry name" value="Class II aaRS ABD-related"/>
    <property type="match status" value="1"/>
</dbReference>
<dbReference type="GO" id="GO:0004821">
    <property type="term" value="F:histidine-tRNA ligase activity"/>
    <property type="evidence" value="ECO:0007669"/>
    <property type="project" value="UniProtKB-UniRule"/>
</dbReference>
<dbReference type="PIRSF" id="PIRSF001549">
    <property type="entry name" value="His-tRNA_synth"/>
    <property type="match status" value="1"/>
</dbReference>
<keyword evidence="8" id="KW-0963">Cytoplasm</keyword>
<comment type="catalytic activity">
    <reaction evidence="7 8">
        <text>tRNA(His) + L-histidine + ATP = L-histidyl-tRNA(His) + AMP + diphosphate + H(+)</text>
        <dbReference type="Rhea" id="RHEA:17313"/>
        <dbReference type="Rhea" id="RHEA-COMP:9665"/>
        <dbReference type="Rhea" id="RHEA-COMP:9689"/>
        <dbReference type="ChEBI" id="CHEBI:15378"/>
        <dbReference type="ChEBI" id="CHEBI:30616"/>
        <dbReference type="ChEBI" id="CHEBI:33019"/>
        <dbReference type="ChEBI" id="CHEBI:57595"/>
        <dbReference type="ChEBI" id="CHEBI:78442"/>
        <dbReference type="ChEBI" id="CHEBI:78527"/>
        <dbReference type="ChEBI" id="CHEBI:456215"/>
        <dbReference type="EC" id="6.1.1.21"/>
    </reaction>
</comment>
<dbReference type="Pfam" id="PF13393">
    <property type="entry name" value="tRNA-synt_His"/>
    <property type="match status" value="1"/>
</dbReference>
<dbReference type="GO" id="GO:0006427">
    <property type="term" value="P:histidyl-tRNA aminoacylation"/>
    <property type="evidence" value="ECO:0007669"/>
    <property type="project" value="UniProtKB-UniRule"/>
</dbReference>
<feature type="binding site" evidence="9">
    <location>
        <begin position="272"/>
        <end position="273"/>
    </location>
    <ligand>
        <name>L-histidine</name>
        <dbReference type="ChEBI" id="CHEBI:57595"/>
    </ligand>
</feature>
<keyword evidence="3 8" id="KW-0547">Nucleotide-binding</keyword>
<dbReference type="GO" id="GO:0005524">
    <property type="term" value="F:ATP binding"/>
    <property type="evidence" value="ECO:0007669"/>
    <property type="project" value="UniProtKB-UniRule"/>
</dbReference>
<comment type="similarity">
    <text evidence="1 8">Belongs to the class-II aminoacyl-tRNA synthetase family.</text>
</comment>
<keyword evidence="4 8" id="KW-0067">ATP-binding</keyword>
<dbReference type="InterPro" id="IPR045864">
    <property type="entry name" value="aa-tRNA-synth_II/BPL/LPL"/>
</dbReference>
<dbReference type="PANTHER" id="PTHR11476:SF7">
    <property type="entry name" value="HISTIDINE--TRNA LIGASE"/>
    <property type="match status" value="1"/>
</dbReference>
<accession>A0A1F7UH83</accession>
<feature type="binding site" evidence="9">
    <location>
        <position position="114"/>
    </location>
    <ligand>
        <name>L-histidine</name>
        <dbReference type="ChEBI" id="CHEBI:57595"/>
    </ligand>
</feature>
<gene>
    <name evidence="8" type="primary">hisS</name>
    <name evidence="11" type="ORF">A3J43_01930</name>
</gene>
<evidence type="ECO:0000256" key="9">
    <source>
        <dbReference type="PIRSR" id="PIRSR001549-1"/>
    </source>
</evidence>
<dbReference type="InterPro" id="IPR041715">
    <property type="entry name" value="HisRS-like_core"/>
</dbReference>